<dbReference type="EMBL" id="CAMXCT030000323">
    <property type="protein sequence ID" value="CAL4764446.1"/>
    <property type="molecule type" value="Genomic_DNA"/>
</dbReference>
<dbReference type="PANTHER" id="PTHR31306">
    <property type="entry name" value="ALPHA-1,6-MANNOSYLTRANSFERASE MNN11-RELATED"/>
    <property type="match status" value="1"/>
</dbReference>
<reference evidence="5 6" key="2">
    <citation type="submission" date="2024-05" db="EMBL/GenBank/DDBJ databases">
        <authorList>
            <person name="Chen Y."/>
            <person name="Shah S."/>
            <person name="Dougan E. K."/>
            <person name="Thang M."/>
            <person name="Chan C."/>
        </authorList>
    </citation>
    <scope>NUCLEOTIDE SEQUENCE [LARGE SCALE GENOMIC DNA]</scope>
</reference>
<dbReference type="GO" id="GO:0000139">
    <property type="term" value="C:Golgi membrane"/>
    <property type="evidence" value="ECO:0007669"/>
    <property type="project" value="TreeGrafter"/>
</dbReference>
<dbReference type="InterPro" id="IPR029044">
    <property type="entry name" value="Nucleotide-diphossugar_trans"/>
</dbReference>
<protein>
    <recommendedName>
        <fullName evidence="7">BTB domain-containing protein</fullName>
    </recommendedName>
</protein>
<dbReference type="InterPro" id="IPR011333">
    <property type="entry name" value="SKP1/BTB/POZ_sf"/>
</dbReference>
<keyword evidence="2" id="KW-0328">Glycosyltransferase</keyword>
<evidence type="ECO:0000256" key="2">
    <source>
        <dbReference type="ARBA" id="ARBA00022676"/>
    </source>
</evidence>
<evidence type="ECO:0008006" key="7">
    <source>
        <dbReference type="Google" id="ProtNLM"/>
    </source>
</evidence>
<accession>A0A9P1FHD7</accession>
<dbReference type="GO" id="GO:0006487">
    <property type="term" value="P:protein N-linked glycosylation"/>
    <property type="evidence" value="ECO:0007669"/>
    <property type="project" value="TreeGrafter"/>
</dbReference>
<organism evidence="4">
    <name type="scientific">Cladocopium goreaui</name>
    <dbReference type="NCBI Taxonomy" id="2562237"/>
    <lineage>
        <taxon>Eukaryota</taxon>
        <taxon>Sar</taxon>
        <taxon>Alveolata</taxon>
        <taxon>Dinophyceae</taxon>
        <taxon>Suessiales</taxon>
        <taxon>Symbiodiniaceae</taxon>
        <taxon>Cladocopium</taxon>
    </lineage>
</organism>
<dbReference type="Proteomes" id="UP001152797">
    <property type="component" value="Unassembled WGS sequence"/>
</dbReference>
<dbReference type="GO" id="GO:0016757">
    <property type="term" value="F:glycosyltransferase activity"/>
    <property type="evidence" value="ECO:0007669"/>
    <property type="project" value="UniProtKB-KW"/>
</dbReference>
<dbReference type="InterPro" id="IPR008630">
    <property type="entry name" value="Glyco_trans_34"/>
</dbReference>
<comment type="caution">
    <text evidence="4">The sequence shown here is derived from an EMBL/GenBank/DDBJ whole genome shotgun (WGS) entry which is preliminary data.</text>
</comment>
<gene>
    <name evidence="4" type="ORF">C1SCF055_LOCUS5301</name>
</gene>
<reference evidence="4" key="1">
    <citation type="submission" date="2022-10" db="EMBL/GenBank/DDBJ databases">
        <authorList>
            <person name="Chen Y."/>
            <person name="Dougan E. K."/>
            <person name="Chan C."/>
            <person name="Rhodes N."/>
            <person name="Thang M."/>
        </authorList>
    </citation>
    <scope>NUCLEOTIDE SEQUENCE</scope>
</reference>
<evidence type="ECO:0000313" key="5">
    <source>
        <dbReference type="EMBL" id="CAL4764446.1"/>
    </source>
</evidence>
<proteinExistence type="inferred from homology"/>
<evidence type="ECO:0000256" key="3">
    <source>
        <dbReference type="ARBA" id="ARBA00022679"/>
    </source>
</evidence>
<evidence type="ECO:0000313" key="4">
    <source>
        <dbReference type="EMBL" id="CAI3977134.1"/>
    </source>
</evidence>
<keyword evidence="6" id="KW-1185">Reference proteome</keyword>
<dbReference type="Pfam" id="PF05637">
    <property type="entry name" value="Glyco_transf_34"/>
    <property type="match status" value="1"/>
</dbReference>
<dbReference type="PANTHER" id="PTHR31306:SF4">
    <property type="entry name" value="ALPHA-1,2-GALACTOSYLTRANSFERASE"/>
    <property type="match status" value="1"/>
</dbReference>
<dbReference type="Gene3D" id="3.30.710.10">
    <property type="entry name" value="Potassium Channel Kv1.1, Chain A"/>
    <property type="match status" value="1"/>
</dbReference>
<dbReference type="Gene3D" id="3.90.550.10">
    <property type="entry name" value="Spore Coat Polysaccharide Biosynthesis Protein SpsA, Chain A"/>
    <property type="match status" value="1"/>
</dbReference>
<dbReference type="InterPro" id="IPR057481">
    <property type="entry name" value="Decapeptide"/>
</dbReference>
<comment type="similarity">
    <text evidence="1">Belongs to the glycosyltransferase 34 family.</text>
</comment>
<dbReference type="EMBL" id="CAMXCT010000323">
    <property type="protein sequence ID" value="CAI3977134.1"/>
    <property type="molecule type" value="Genomic_DNA"/>
</dbReference>
<dbReference type="Pfam" id="PF25296">
    <property type="entry name" value="Decapeptide"/>
    <property type="match status" value="5"/>
</dbReference>
<dbReference type="SUPFAM" id="SSF54695">
    <property type="entry name" value="POZ domain"/>
    <property type="match status" value="1"/>
</dbReference>
<evidence type="ECO:0000313" key="6">
    <source>
        <dbReference type="Proteomes" id="UP001152797"/>
    </source>
</evidence>
<dbReference type="SUPFAM" id="SSF53448">
    <property type="entry name" value="Nucleotide-diphospho-sugar transferases"/>
    <property type="match status" value="1"/>
</dbReference>
<dbReference type="EMBL" id="CAMXCT020000323">
    <property type="protein sequence ID" value="CAL1130509.1"/>
    <property type="molecule type" value="Genomic_DNA"/>
</dbReference>
<evidence type="ECO:0000256" key="1">
    <source>
        <dbReference type="ARBA" id="ARBA00005664"/>
    </source>
</evidence>
<sequence length="1409" mass="158737">MPWRLFLFLPAAIGQTPGPGPYDLVAVQLLEEECPASTTSPNVLNAWKTPTVASLEARSHLAGNFGRQHRAAALAYWLQALLRLFEDALPAAFQCSALCAQHLQSTAEWSLSLDHPRRARILLQLGNAFKFQALKDFANLYHEMKAVHGNIQEALKTDAVPKRFLPRLHVQYQIMLGELHGALRVEPLPWKRIAEITSDIPRVEIHSICSYKPDPTSKTSLESPLLELSVPNHRAYAQRHGYRYVVHTESALPDREAHYSKMYVVYHRFLGQEPHWAHQPTMPAGPPPDWIFFIDCDAFFTDFSTSLGDLIATHSAAMASQRDMGHAQFLVAEDPGGINTGVFLIRKSAWSMEFLERVSSSNFMVAWDQSMFFWHMIRGALDIDLDQEEDFLYPSEIRLVHQAQFNAFVPPASVDWMAYEWRPGDFVRHFAGCPWQDLRQIHVGSEEQLCLDMMLVAWQWTPMTCSRMVRNSSDDALIQPVWLDDQRSEWIGSCQLSAINLLAYGFASKDMPGWVQEVSAFGVSIAAMPGLNTVHSWFVGTAGASHSWQSITSVPVYRVRNLGMADRKAVTINVGGEQIIQVRPELFNVVGDNHFASMFSERWQNQLDAEGHLFVDYSPRVFLPLIEFLRLVRDSEPDMPAPVVVEPFYRRAWIRMVLALSFHPEVLRKAGIRPDELRDCGCAKVLRDAGFTATELLASSGNQQAPFSLRELAEIGYSTLELREVGFSLESLRATEHFTLQELFDGGFVVEEWRAVGFAPQQMVRGGFTLQQLRVAGFELQELRTSGFTPPQFLDGGFTFKELGRAGFALGELQEARLTLPQLREVGFRAQQLWRAGVTADRLFWDCHFTLEELRQDGFTLQELLEGGLTVEHLRTAGLAFADLREAGCEAQQLIESGFTFQDFQDDWLTVQQLAHGGLTIPQLRQAGMELVHFRMTGLTPLQLFQGGFTLEELQLDGVTLEQLIQEGVTIEQLRESGLNLWWLREAGFTPQELVEGGVTLQELQSAGFTIQQLVDTGFTARQWMEAKVSPWQLCFHCGFTLQDLRRDGLTAEELFEEGLTVRQLRESGLELLRLREVGFTPQELLDDGVSLRALPSAGLTIHELVVAGFTLQQLREVGFTARQWMEAKVSPWQLCFNCGFTLQDLQRDGLTPQELAEEGLTVEKLRGYGMELSRLQKAGFTPQELLDGGVALQELQSAGFTIQQLVVAGLALEQLLEAGFTARQWMKAKVTPFQLCFACGFTLQDLRRDALTAEELVEEGLTVRQLRESGLELLRLREVGFTPQELLDDGVSLRALPSAGFTIHELVVAGFTLQQLQEVGFTARQWMEAKVSPWQLCFNCGFTLQDLQRDGLTPQELAEEGLTVEKLRGYGMELSRLQKAGFTPQELLDGGFTPEDLGVLDPSWRRFQ</sequence>
<name>A0A9P1FHD7_9DINO</name>
<dbReference type="OrthoDB" id="205108at2759"/>
<keyword evidence="3" id="KW-0808">Transferase</keyword>